<protein>
    <recommendedName>
        <fullName evidence="5">FAD-binding FR-type domain-containing protein</fullName>
    </recommendedName>
</protein>
<evidence type="ECO:0000256" key="2">
    <source>
        <dbReference type="SAM" id="Phobius"/>
    </source>
</evidence>
<feature type="transmembrane region" description="Helical" evidence="2">
    <location>
        <begin position="260"/>
        <end position="277"/>
    </location>
</feature>
<dbReference type="PANTHER" id="PTHR33927:SF5">
    <property type="entry name" value="ENZYME, PUTATIVE (AFU_ORTHOLOGUE AFUA_8G01222)-RELATED"/>
    <property type="match status" value="1"/>
</dbReference>
<feature type="transmembrane region" description="Helical" evidence="2">
    <location>
        <begin position="226"/>
        <end position="248"/>
    </location>
</feature>
<dbReference type="STRING" id="670580.A0A1X6MU60"/>
<dbReference type="PANTHER" id="PTHR33927">
    <property type="entry name" value="TRANSMEMBRANE PROTEIN"/>
    <property type="match status" value="1"/>
</dbReference>
<dbReference type="AlphaFoldDB" id="A0A1X6MU60"/>
<keyword evidence="2" id="KW-1133">Transmembrane helix</keyword>
<feature type="transmembrane region" description="Helical" evidence="2">
    <location>
        <begin position="181"/>
        <end position="206"/>
    </location>
</feature>
<reference evidence="3 4" key="1">
    <citation type="submission" date="2017-04" db="EMBL/GenBank/DDBJ databases">
        <title>Genome Sequence of the Model Brown-Rot Fungus Postia placenta SB12.</title>
        <authorList>
            <consortium name="DOE Joint Genome Institute"/>
            <person name="Gaskell J."/>
            <person name="Kersten P."/>
            <person name="Larrondo L.F."/>
            <person name="Canessa P."/>
            <person name="Martinez D."/>
            <person name="Hibbett D."/>
            <person name="Schmoll M."/>
            <person name="Kubicek C.P."/>
            <person name="Martinez A.T."/>
            <person name="Yadav J."/>
            <person name="Master E."/>
            <person name="Magnuson J.K."/>
            <person name="James T."/>
            <person name="Yaver D."/>
            <person name="Berka R."/>
            <person name="Labutti K."/>
            <person name="Lipzen A."/>
            <person name="Aerts A."/>
            <person name="Barry K."/>
            <person name="Henrissat B."/>
            <person name="Blanchette R."/>
            <person name="Grigoriev I."/>
            <person name="Cullen D."/>
        </authorList>
    </citation>
    <scope>NUCLEOTIDE SEQUENCE [LARGE SCALE GENOMIC DNA]</scope>
    <source>
        <strain evidence="3 4">MAD-698-R-SB12</strain>
    </source>
</reference>
<proteinExistence type="predicted"/>
<keyword evidence="2" id="KW-0472">Membrane</keyword>
<dbReference type="EMBL" id="KZ110601">
    <property type="protein sequence ID" value="OSX59924.1"/>
    <property type="molecule type" value="Genomic_DNA"/>
</dbReference>
<feature type="region of interest" description="Disordered" evidence="1">
    <location>
        <begin position="1"/>
        <end position="25"/>
    </location>
</feature>
<keyword evidence="4" id="KW-1185">Reference proteome</keyword>
<evidence type="ECO:0008006" key="5">
    <source>
        <dbReference type="Google" id="ProtNLM"/>
    </source>
</evidence>
<dbReference type="RefSeq" id="XP_024336718.1">
    <property type="nucleotide sequence ID" value="XM_024489020.1"/>
</dbReference>
<dbReference type="SUPFAM" id="SSF52343">
    <property type="entry name" value="Ferredoxin reductase-like, C-terminal NADP-linked domain"/>
    <property type="match status" value="1"/>
</dbReference>
<feature type="transmembrane region" description="Helical" evidence="2">
    <location>
        <begin position="297"/>
        <end position="314"/>
    </location>
</feature>
<feature type="region of interest" description="Disordered" evidence="1">
    <location>
        <begin position="41"/>
        <end position="73"/>
    </location>
</feature>
<dbReference type="InterPro" id="IPR052979">
    <property type="entry name" value="Adenylate-forming_domain"/>
</dbReference>
<accession>A0A1X6MU60</accession>
<feature type="transmembrane region" description="Helical" evidence="2">
    <location>
        <begin position="111"/>
        <end position="130"/>
    </location>
</feature>
<evidence type="ECO:0000256" key="1">
    <source>
        <dbReference type="SAM" id="MobiDB-lite"/>
    </source>
</evidence>
<feature type="compositionally biased region" description="Polar residues" evidence="1">
    <location>
        <begin position="1"/>
        <end position="13"/>
    </location>
</feature>
<evidence type="ECO:0000313" key="4">
    <source>
        <dbReference type="Proteomes" id="UP000194127"/>
    </source>
</evidence>
<feature type="compositionally biased region" description="Basic and acidic residues" evidence="1">
    <location>
        <begin position="14"/>
        <end position="23"/>
    </location>
</feature>
<sequence>MTNLVADNASNNSDKGHAVKQDSHSSVIGASQIAAPALVYQPDSKSSDAEKRPGTVSVRDVPSYTSSASTLDGKASIQEKGEVWEGYEADALPDKVQNTFLRNLRFQIMSLYRRLFGIVFATNMGVFIWYCVRGTNASKLGTVVVANLFVAILMRQEYVINTFYVVACWTPRSWPLWFRRIVARVYSIGGIHSGAGVSGTVWLMLFVGRATREVINKDRVTVPTLAVSYVILALLVGMVTFAYPGFRVKRHNTFEVTHRFAGWTAVALVWAQVVLLINDYKTPDEKLGHALVHTPSFWLVVVFTVSIILPWVRLRKYPVRIEKSSDHCVRLYFDYVSTEPGHFTRMSLDPLFEWHSFATIHEPGQKGYSAVVSKAGDWTSEVIANPPSKIWIRGIPCYGVVHVTPLFRRVVMVATGSGIGPIAPVVFAKETEIQLLWTAPAVRKTFGDKLVDSLLDAAPNSVIYDTREHGRPDLVKLTYRMVREFNAEAVVIISNQPLTEKVVYAMMSRGIPAFGAIWDS</sequence>
<dbReference type="InterPro" id="IPR039261">
    <property type="entry name" value="FNR_nucleotide-bd"/>
</dbReference>
<keyword evidence="2" id="KW-0812">Transmembrane</keyword>
<dbReference type="OrthoDB" id="3142841at2759"/>
<name>A0A1X6MU60_9APHY</name>
<dbReference type="Proteomes" id="UP000194127">
    <property type="component" value="Unassembled WGS sequence"/>
</dbReference>
<dbReference type="GeneID" id="36333969"/>
<organism evidence="3 4">
    <name type="scientific">Postia placenta MAD-698-R-SB12</name>
    <dbReference type="NCBI Taxonomy" id="670580"/>
    <lineage>
        <taxon>Eukaryota</taxon>
        <taxon>Fungi</taxon>
        <taxon>Dikarya</taxon>
        <taxon>Basidiomycota</taxon>
        <taxon>Agaricomycotina</taxon>
        <taxon>Agaricomycetes</taxon>
        <taxon>Polyporales</taxon>
        <taxon>Adustoporiaceae</taxon>
        <taxon>Rhodonia</taxon>
    </lineage>
</organism>
<evidence type="ECO:0000313" key="3">
    <source>
        <dbReference type="EMBL" id="OSX59924.1"/>
    </source>
</evidence>
<gene>
    <name evidence="3" type="ORF">POSPLADRAFT_1183638</name>
</gene>